<keyword evidence="6" id="KW-1185">Reference proteome</keyword>
<dbReference type="STRING" id="418985.A0A1V9Y0J5"/>
<gene>
    <name evidence="5" type="ORF">BIW11_05864</name>
</gene>
<feature type="domain" description="Ig-like" evidence="4">
    <location>
        <begin position="145"/>
        <end position="254"/>
    </location>
</feature>
<organism evidence="5 6">
    <name type="scientific">Tropilaelaps mercedesae</name>
    <dbReference type="NCBI Taxonomy" id="418985"/>
    <lineage>
        <taxon>Eukaryota</taxon>
        <taxon>Metazoa</taxon>
        <taxon>Ecdysozoa</taxon>
        <taxon>Arthropoda</taxon>
        <taxon>Chelicerata</taxon>
        <taxon>Arachnida</taxon>
        <taxon>Acari</taxon>
        <taxon>Parasitiformes</taxon>
        <taxon>Mesostigmata</taxon>
        <taxon>Gamasina</taxon>
        <taxon>Dermanyssoidea</taxon>
        <taxon>Laelapidae</taxon>
        <taxon>Tropilaelaps</taxon>
    </lineage>
</organism>
<keyword evidence="2" id="KW-0472">Membrane</keyword>
<sequence length="738" mass="82384">MNDSRCLLIRHIRILKVVDLTDRLQHVYASVEDGQASLPCDLRLYEASVVEHVVWTRVSTGEIIYRLDGRRSVAVRGVFASPHHVTSPAWTGRSFFSLARQPATLKIARLELNDSDEYTCEVSHADGTTLTHRLVFTVILPSGAPEIIDANGQSIENNEVGPLTINETVRLTCRVRQGVPLPTVRWDLGSDDRTHEVHELGTPDSTNTNLEKLQGWVASRLTLSHLQRSDLNRKLKCIVQQAAVEAFTTTIEVTLDINPQTGDDENQLSEWEELEAFFQDDFDGNLTFSVLMLEARREFHERILRCVASHPRLPHLTRSASTKLNIYYSPEVQVSIRGGHGDLAVNEGDDVYLECTFSANPEPHTVLWYHDGQVLPEYLVPMTTGPYLILKNAKPKHSGNYTCSVANLLGNATSGPARLQVKYRPRCVSLWKFGSSASLPSSSRNLANPGRAQRLSGQDLTDEVRLGCELDCDDGAKCDFIWDVFDIAGERVNIQPISEEPVKTASRHRSRLAQFSIPRRYNQHPLRVECRGQNGIGITQVHFCSLEIPPALQEEVDVRHKDQCVLLWDDQRNLVKANKRILVTCPPKRSRIDSGYVHLIEDNGIQRPGSGGDYTYALEIFDEFGHVVDRLTSPEPRFALEAGSRWRDDDGSSPQIEKLFLRIIIPSTQKAMIAEPRSKAAAGSSVVDVAAIKSNQTVLSLCCSSRGQDLAQVLLKPRSEPLATSNAFAYAHLQSRNA</sequence>
<dbReference type="Gene3D" id="2.60.40.10">
    <property type="entry name" value="Immunoglobulins"/>
    <property type="match status" value="3"/>
</dbReference>
<dbReference type="Pfam" id="PF08205">
    <property type="entry name" value="C2-set_2"/>
    <property type="match status" value="1"/>
</dbReference>
<dbReference type="SUPFAM" id="SSF48726">
    <property type="entry name" value="Immunoglobulin"/>
    <property type="match status" value="3"/>
</dbReference>
<name>A0A1V9Y0J5_9ACAR</name>
<dbReference type="Proteomes" id="UP000192247">
    <property type="component" value="Unassembled WGS sequence"/>
</dbReference>
<feature type="domain" description="Ig-like" evidence="4">
    <location>
        <begin position="31"/>
        <end position="131"/>
    </location>
</feature>
<dbReference type="PANTHER" id="PTHR23278">
    <property type="entry name" value="SIDESTEP PROTEIN"/>
    <property type="match status" value="1"/>
</dbReference>
<accession>A0A1V9Y0J5</accession>
<evidence type="ECO:0000259" key="4">
    <source>
        <dbReference type="PROSITE" id="PS50835"/>
    </source>
</evidence>
<dbReference type="PROSITE" id="PS50835">
    <property type="entry name" value="IG_LIKE"/>
    <property type="match status" value="3"/>
</dbReference>
<dbReference type="PROSITE" id="PS00290">
    <property type="entry name" value="IG_MHC"/>
    <property type="match status" value="1"/>
</dbReference>
<keyword evidence="3" id="KW-1015">Disulfide bond</keyword>
<dbReference type="EMBL" id="MNPL01001339">
    <property type="protein sequence ID" value="OQR79255.1"/>
    <property type="molecule type" value="Genomic_DNA"/>
</dbReference>
<protein>
    <submittedName>
        <fullName evidence="5">Hemicentin-2-like</fullName>
    </submittedName>
</protein>
<evidence type="ECO:0000313" key="5">
    <source>
        <dbReference type="EMBL" id="OQR79255.1"/>
    </source>
</evidence>
<dbReference type="CDD" id="cd00096">
    <property type="entry name" value="Ig"/>
    <property type="match status" value="1"/>
</dbReference>
<evidence type="ECO:0000256" key="2">
    <source>
        <dbReference type="ARBA" id="ARBA00023136"/>
    </source>
</evidence>
<evidence type="ECO:0000313" key="6">
    <source>
        <dbReference type="Proteomes" id="UP000192247"/>
    </source>
</evidence>
<dbReference type="InterPro" id="IPR013783">
    <property type="entry name" value="Ig-like_fold"/>
</dbReference>
<comment type="subcellular location">
    <subcellularLocation>
        <location evidence="1">Membrane</location>
        <topology evidence="1">Single-pass membrane protein</topology>
    </subcellularLocation>
</comment>
<dbReference type="InterPro" id="IPR013162">
    <property type="entry name" value="CD80_C2-set"/>
</dbReference>
<evidence type="ECO:0000256" key="3">
    <source>
        <dbReference type="ARBA" id="ARBA00023157"/>
    </source>
</evidence>
<comment type="caution">
    <text evidence="5">The sequence shown here is derived from an EMBL/GenBank/DDBJ whole genome shotgun (WGS) entry which is preliminary data.</text>
</comment>
<dbReference type="AlphaFoldDB" id="A0A1V9Y0J5"/>
<dbReference type="GO" id="GO:0016020">
    <property type="term" value="C:membrane"/>
    <property type="evidence" value="ECO:0007669"/>
    <property type="project" value="UniProtKB-SubCell"/>
</dbReference>
<dbReference type="OrthoDB" id="6354874at2759"/>
<feature type="domain" description="Ig-like" evidence="4">
    <location>
        <begin position="330"/>
        <end position="420"/>
    </location>
</feature>
<dbReference type="InterPro" id="IPR007110">
    <property type="entry name" value="Ig-like_dom"/>
</dbReference>
<dbReference type="InterPro" id="IPR003598">
    <property type="entry name" value="Ig_sub2"/>
</dbReference>
<dbReference type="SMART" id="SM00408">
    <property type="entry name" value="IGc2"/>
    <property type="match status" value="2"/>
</dbReference>
<dbReference type="Pfam" id="PF13927">
    <property type="entry name" value="Ig_3"/>
    <property type="match status" value="1"/>
</dbReference>
<reference evidence="5 6" key="1">
    <citation type="journal article" date="2017" name="Gigascience">
        <title>Draft genome of the honey bee ectoparasitic mite, Tropilaelaps mercedesae, is shaped by the parasitic life history.</title>
        <authorList>
            <person name="Dong X."/>
            <person name="Armstrong S.D."/>
            <person name="Xia D."/>
            <person name="Makepeace B.L."/>
            <person name="Darby A.C."/>
            <person name="Kadowaki T."/>
        </authorList>
    </citation>
    <scope>NUCLEOTIDE SEQUENCE [LARGE SCALE GENOMIC DNA]</scope>
    <source>
        <strain evidence="5">Wuxi-XJTLU</strain>
    </source>
</reference>
<evidence type="ECO:0000256" key="1">
    <source>
        <dbReference type="ARBA" id="ARBA00004167"/>
    </source>
</evidence>
<dbReference type="InterPro" id="IPR003599">
    <property type="entry name" value="Ig_sub"/>
</dbReference>
<dbReference type="InterPro" id="IPR036179">
    <property type="entry name" value="Ig-like_dom_sf"/>
</dbReference>
<dbReference type="InterPro" id="IPR003006">
    <property type="entry name" value="Ig/MHC_CS"/>
</dbReference>
<dbReference type="SMART" id="SM00409">
    <property type="entry name" value="IG"/>
    <property type="match status" value="3"/>
</dbReference>
<dbReference type="InParanoid" id="A0A1V9Y0J5"/>
<dbReference type="PANTHER" id="PTHR23278:SF19">
    <property type="entry name" value="OBSCURIN"/>
    <property type="match status" value="1"/>
</dbReference>
<proteinExistence type="predicted"/>